<evidence type="ECO:0000313" key="2">
    <source>
        <dbReference type="Proteomes" id="UP001565447"/>
    </source>
</evidence>
<name>A0ACC6UPZ3_STRAO</name>
<sequence length="246" mass="24604">MSGRVVERNGERAGRLLWSATAALTARHTNSIDTEENTMRVTKLTIAALAVVAGLSLTACQNDDVAADPKPATSAPAANGDAGQEQGQEQGQQDGTVAGTGNNEDGKTAPCRTDELDVTATDATIDGDTDGTVAVTFTNGGGRDCALSGYAGVDLKTSAGSLSAERTGEESPSVVLKDGEKVSFAVVYPVNDSGGSGVRITGLVVTPPDETKSVTLDWPGAGSLPVTDGSGTPVKVGPIGSAGQGG</sequence>
<gene>
    <name evidence="1" type="ORF">RKD21_003815</name>
</gene>
<evidence type="ECO:0000313" key="1">
    <source>
        <dbReference type="EMBL" id="MEY9813558.1"/>
    </source>
</evidence>
<proteinExistence type="predicted"/>
<reference evidence="1" key="1">
    <citation type="submission" date="2024-07" db="EMBL/GenBank/DDBJ databases">
        <title>Genome sequencing of plant associated microbes to promote plant fitness in Sorghum bicolor and Oryza sativa.</title>
        <authorList>
            <person name="Coleman-Derr D."/>
        </authorList>
    </citation>
    <scope>NUCLEOTIDE SEQUENCE</scope>
    <source>
        <strain evidence="1">SAI-173</strain>
    </source>
</reference>
<accession>A0ACC6UPZ3</accession>
<organism evidence="1 2">
    <name type="scientific">Streptomyces albogriseolus</name>
    <dbReference type="NCBI Taxonomy" id="1887"/>
    <lineage>
        <taxon>Bacteria</taxon>
        <taxon>Bacillati</taxon>
        <taxon>Actinomycetota</taxon>
        <taxon>Actinomycetes</taxon>
        <taxon>Kitasatosporales</taxon>
        <taxon>Streptomycetaceae</taxon>
        <taxon>Streptomyces</taxon>
        <taxon>Streptomyces albogriseolus group</taxon>
    </lineage>
</organism>
<dbReference type="Proteomes" id="UP001565447">
    <property type="component" value="Unassembled WGS sequence"/>
</dbReference>
<dbReference type="EMBL" id="JBGCBD010000002">
    <property type="protein sequence ID" value="MEY9813558.1"/>
    <property type="molecule type" value="Genomic_DNA"/>
</dbReference>
<keyword evidence="2" id="KW-1185">Reference proteome</keyword>
<comment type="caution">
    <text evidence="1">The sequence shown here is derived from an EMBL/GenBank/DDBJ whole genome shotgun (WGS) entry which is preliminary data.</text>
</comment>
<protein>
    <submittedName>
        <fullName evidence="1">Uncharacterized protein</fullName>
    </submittedName>
</protein>